<evidence type="ECO:0000313" key="2">
    <source>
        <dbReference type="EMBL" id="KNZ70218.1"/>
    </source>
</evidence>
<dbReference type="Proteomes" id="UP000037175">
    <property type="component" value="Unassembled WGS sequence"/>
</dbReference>
<dbReference type="EMBL" id="LGTE01000005">
    <property type="protein sequence ID" value="KNZ70218.1"/>
    <property type="molecule type" value="Genomic_DNA"/>
</dbReference>
<protein>
    <recommendedName>
        <fullName evidence="1">DUF1540 domain-containing protein</fullName>
    </recommendedName>
</protein>
<proteinExistence type="predicted"/>
<reference evidence="3" key="1">
    <citation type="submission" date="2015-07" db="EMBL/GenBank/DDBJ databases">
        <title>Complete Genome of Thermincola ferriacetica strain Z-0001T.</title>
        <authorList>
            <person name="Lusk B."/>
            <person name="Badalamenti J.P."/>
            <person name="Parameswaran P."/>
            <person name="Bond D.R."/>
            <person name="Torres C.I."/>
        </authorList>
    </citation>
    <scope>NUCLEOTIDE SEQUENCE [LARGE SCALE GENOMIC DNA]</scope>
    <source>
        <strain evidence="3">Z-0001</strain>
    </source>
</reference>
<dbReference type="RefSeq" id="WP_013120774.1">
    <property type="nucleotide sequence ID" value="NZ_LGTE01000005.1"/>
</dbReference>
<dbReference type="InterPro" id="IPR011437">
    <property type="entry name" value="DUF1540"/>
</dbReference>
<accession>A0A0L6W4A6</accession>
<dbReference type="Pfam" id="PF07561">
    <property type="entry name" value="DUF1540"/>
    <property type="match status" value="1"/>
</dbReference>
<organism evidence="2 3">
    <name type="scientific">Thermincola ferriacetica</name>
    <dbReference type="NCBI Taxonomy" id="281456"/>
    <lineage>
        <taxon>Bacteria</taxon>
        <taxon>Bacillati</taxon>
        <taxon>Bacillota</taxon>
        <taxon>Clostridia</taxon>
        <taxon>Eubacteriales</taxon>
        <taxon>Thermincolaceae</taxon>
        <taxon>Thermincola</taxon>
    </lineage>
</organism>
<feature type="domain" description="DUF1540" evidence="1">
    <location>
        <begin position="7"/>
        <end position="67"/>
    </location>
</feature>
<name>A0A0L6W4A6_9FIRM</name>
<evidence type="ECO:0000259" key="1">
    <source>
        <dbReference type="Pfam" id="PF07561"/>
    </source>
</evidence>
<gene>
    <name evidence="2" type="ORF">Tfer_1094</name>
</gene>
<keyword evidence="3" id="KW-1185">Reference proteome</keyword>
<dbReference type="AlphaFoldDB" id="A0A0L6W4A6"/>
<comment type="caution">
    <text evidence="2">The sequence shown here is derived from an EMBL/GenBank/DDBJ whole genome shotgun (WGS) entry which is preliminary data.</text>
</comment>
<sequence length="84" mass="9166">MPQQQHIHCTVNTCHYWASGNKCDASEIVVVSDAFAAATPDRVDATQAVNLDQTPTGNCMETCCKTFVRKGSGDERLDGIYKQS</sequence>
<evidence type="ECO:0000313" key="3">
    <source>
        <dbReference type="Proteomes" id="UP000037175"/>
    </source>
</evidence>